<gene>
    <name evidence="4" type="ORF">DSM00_652</name>
</gene>
<reference evidence="4 5" key="1">
    <citation type="submission" date="2018-07" db="EMBL/GenBank/DDBJ databases">
        <title>Leeuwenhoekiella genomics.</title>
        <authorList>
            <person name="Tahon G."/>
            <person name="Willems A."/>
        </authorList>
    </citation>
    <scope>NUCLEOTIDE SEQUENCE [LARGE SCALE GENOMIC DNA]</scope>
    <source>
        <strain evidence="4 5">LMG 22550</strain>
    </source>
</reference>
<dbReference type="RefSeq" id="WP_128756569.1">
    <property type="nucleotide sequence ID" value="NZ_QOVM01000001.1"/>
</dbReference>
<keyword evidence="5" id="KW-1185">Reference proteome</keyword>
<protein>
    <recommendedName>
        <fullName evidence="3">DUF4174 domain-containing protein</fullName>
    </recommendedName>
</protein>
<comment type="caution">
    <text evidence="4">The sequence shown here is derived from an EMBL/GenBank/DDBJ whole genome shotgun (WGS) entry which is preliminary data.</text>
</comment>
<sequence>MIQKTVLPLFLFALTASAQEDFSKFKSRNRILVFSTTSLQNENFTAQWDQFKSASKKLDDRNIIIFALSKGRIYDKDLKVVSSYHIAPLRKKYKIPLGYEGITLIGKDGGVKLQKQYAIEPRLIFEVIDQMPMRQREMRQNIDD</sequence>
<dbReference type="InterPro" id="IPR025232">
    <property type="entry name" value="DUF4174"/>
</dbReference>
<accession>A0A4Q0PEE4</accession>
<feature type="signal peptide" evidence="2">
    <location>
        <begin position="1"/>
        <end position="18"/>
    </location>
</feature>
<organism evidence="4 5">
    <name type="scientific">Leeuwenhoekiella aequorea</name>
    <dbReference type="NCBI Taxonomy" id="283736"/>
    <lineage>
        <taxon>Bacteria</taxon>
        <taxon>Pseudomonadati</taxon>
        <taxon>Bacteroidota</taxon>
        <taxon>Flavobacteriia</taxon>
        <taxon>Flavobacteriales</taxon>
        <taxon>Flavobacteriaceae</taxon>
        <taxon>Leeuwenhoekiella</taxon>
    </lineage>
</organism>
<feature type="domain" description="DUF4174" evidence="3">
    <location>
        <begin position="23"/>
        <end position="137"/>
    </location>
</feature>
<evidence type="ECO:0000256" key="2">
    <source>
        <dbReference type="SAM" id="SignalP"/>
    </source>
</evidence>
<feature type="chain" id="PRO_5020247274" description="DUF4174 domain-containing protein" evidence="2">
    <location>
        <begin position="19"/>
        <end position="144"/>
    </location>
</feature>
<keyword evidence="1 2" id="KW-0732">Signal</keyword>
<evidence type="ECO:0000313" key="5">
    <source>
        <dbReference type="Proteomes" id="UP000289238"/>
    </source>
</evidence>
<proteinExistence type="predicted"/>
<evidence type="ECO:0000259" key="3">
    <source>
        <dbReference type="Pfam" id="PF13778"/>
    </source>
</evidence>
<dbReference type="Pfam" id="PF13778">
    <property type="entry name" value="DUF4174"/>
    <property type="match status" value="1"/>
</dbReference>
<dbReference type="Proteomes" id="UP000289238">
    <property type="component" value="Unassembled WGS sequence"/>
</dbReference>
<dbReference type="OrthoDB" id="7362103at2"/>
<name>A0A4Q0PEE4_9FLAO</name>
<dbReference type="AlphaFoldDB" id="A0A4Q0PEE4"/>
<dbReference type="EMBL" id="QOVM01000001">
    <property type="protein sequence ID" value="RXG24856.1"/>
    <property type="molecule type" value="Genomic_DNA"/>
</dbReference>
<evidence type="ECO:0000256" key="1">
    <source>
        <dbReference type="ARBA" id="ARBA00022729"/>
    </source>
</evidence>
<evidence type="ECO:0000313" key="4">
    <source>
        <dbReference type="EMBL" id="RXG24856.1"/>
    </source>
</evidence>